<proteinExistence type="predicted"/>
<dbReference type="EMBL" id="BLAL01000334">
    <property type="protein sequence ID" value="GET03882.1"/>
    <property type="molecule type" value="Genomic_DNA"/>
</dbReference>
<accession>A0A8H3R594</accession>
<protein>
    <submittedName>
        <fullName evidence="1">Uncharacterized protein</fullName>
    </submittedName>
</protein>
<name>A0A8H3R594_9GLOM</name>
<dbReference type="AlphaFoldDB" id="A0A8H3R594"/>
<comment type="caution">
    <text evidence="1">The sequence shown here is derived from an EMBL/GenBank/DDBJ whole genome shotgun (WGS) entry which is preliminary data.</text>
</comment>
<reference evidence="1" key="1">
    <citation type="submission" date="2019-10" db="EMBL/GenBank/DDBJ databases">
        <title>Conservation and host-specific expression of non-tandemly repeated heterogenous ribosome RNA gene in arbuscular mycorrhizal fungi.</title>
        <authorList>
            <person name="Maeda T."/>
            <person name="Kobayashi Y."/>
            <person name="Nakagawa T."/>
            <person name="Ezawa T."/>
            <person name="Yamaguchi K."/>
            <person name="Bino T."/>
            <person name="Nishimoto Y."/>
            <person name="Shigenobu S."/>
            <person name="Kawaguchi M."/>
        </authorList>
    </citation>
    <scope>NUCLEOTIDE SEQUENCE</scope>
    <source>
        <strain evidence="1">HR1</strain>
    </source>
</reference>
<dbReference type="Proteomes" id="UP000615446">
    <property type="component" value="Unassembled WGS sequence"/>
</dbReference>
<organism evidence="1 2">
    <name type="scientific">Rhizophagus clarus</name>
    <dbReference type="NCBI Taxonomy" id="94130"/>
    <lineage>
        <taxon>Eukaryota</taxon>
        <taxon>Fungi</taxon>
        <taxon>Fungi incertae sedis</taxon>
        <taxon>Mucoromycota</taxon>
        <taxon>Glomeromycotina</taxon>
        <taxon>Glomeromycetes</taxon>
        <taxon>Glomerales</taxon>
        <taxon>Glomeraceae</taxon>
        <taxon>Rhizophagus</taxon>
    </lineage>
</organism>
<sequence>MEFTYTLEELEIKAKQKRIEDQKAEEIEDLISSEPTASESVKNLIDNFIIELNDLIPSLAKSKLEQESKVELEPCEIPDLSNLSILQEVSKPAQKALCNNPDSIPKMNITKYWEWVDRTPDITNTTHNHEKKQIDVKFKS</sequence>
<gene>
    <name evidence="1" type="ORF">RCL2_003019200</name>
</gene>
<evidence type="ECO:0000313" key="1">
    <source>
        <dbReference type="EMBL" id="GET03882.1"/>
    </source>
</evidence>
<evidence type="ECO:0000313" key="2">
    <source>
        <dbReference type="Proteomes" id="UP000615446"/>
    </source>
</evidence>